<dbReference type="InterPro" id="IPR036188">
    <property type="entry name" value="FAD/NAD-bd_sf"/>
</dbReference>
<dbReference type="GO" id="GO:0050660">
    <property type="term" value="F:flavin adenine dinucleotide binding"/>
    <property type="evidence" value="ECO:0007669"/>
    <property type="project" value="TreeGrafter"/>
</dbReference>
<keyword evidence="2" id="KW-0285">Flavoprotein</keyword>
<evidence type="ECO:0000259" key="5">
    <source>
        <dbReference type="Pfam" id="PF07992"/>
    </source>
</evidence>
<keyword evidence="3" id="KW-0274">FAD</keyword>
<feature type="domain" description="FAD/NAD(P)-binding" evidence="5">
    <location>
        <begin position="7"/>
        <end position="308"/>
    </location>
</feature>
<dbReference type="GO" id="GO:0004174">
    <property type="term" value="F:electron-transferring-flavoprotein dehydrogenase activity"/>
    <property type="evidence" value="ECO:0007669"/>
    <property type="project" value="TreeGrafter"/>
</dbReference>
<dbReference type="Gene3D" id="3.50.50.100">
    <property type="match status" value="1"/>
</dbReference>
<name>A0A9P3LSL2_9FUNG</name>
<evidence type="ECO:0000256" key="1">
    <source>
        <dbReference type="ARBA" id="ARBA00006442"/>
    </source>
</evidence>
<comment type="similarity">
    <text evidence="1">Belongs to the FAD-dependent oxidoreductase family.</text>
</comment>
<comment type="caution">
    <text evidence="6">The sequence shown here is derived from an EMBL/GenBank/DDBJ whole genome shotgun (WGS) entry which is preliminary data.</text>
</comment>
<keyword evidence="7" id="KW-1185">Reference proteome</keyword>
<dbReference type="OrthoDB" id="202203at2759"/>
<evidence type="ECO:0000256" key="4">
    <source>
        <dbReference type="ARBA" id="ARBA00023002"/>
    </source>
</evidence>
<evidence type="ECO:0000256" key="2">
    <source>
        <dbReference type="ARBA" id="ARBA00022630"/>
    </source>
</evidence>
<dbReference type="Proteomes" id="UP000827284">
    <property type="component" value="Unassembled WGS sequence"/>
</dbReference>
<proteinExistence type="inferred from homology"/>
<dbReference type="AlphaFoldDB" id="A0A9P3LSL2"/>
<dbReference type="InterPro" id="IPR023753">
    <property type="entry name" value="FAD/NAD-binding_dom"/>
</dbReference>
<reference evidence="6" key="1">
    <citation type="submission" date="2021-11" db="EMBL/GenBank/DDBJ databases">
        <authorList>
            <person name="Herlambang A."/>
            <person name="Guo Y."/>
            <person name="Takashima Y."/>
            <person name="Nishizawa T."/>
        </authorList>
    </citation>
    <scope>NUCLEOTIDE SEQUENCE</scope>
    <source>
        <strain evidence="6">E1425</strain>
    </source>
</reference>
<dbReference type="PANTHER" id="PTHR43735:SF3">
    <property type="entry name" value="FERROPTOSIS SUPPRESSOR PROTEIN 1"/>
    <property type="match status" value="1"/>
</dbReference>
<dbReference type="PANTHER" id="PTHR43735">
    <property type="entry name" value="APOPTOSIS-INDUCING FACTOR 1"/>
    <property type="match status" value="1"/>
</dbReference>
<dbReference type="PRINTS" id="PR00368">
    <property type="entry name" value="FADPNR"/>
</dbReference>
<accession>A0A9P3LSL2</accession>
<evidence type="ECO:0000256" key="3">
    <source>
        <dbReference type="ARBA" id="ARBA00022827"/>
    </source>
</evidence>
<dbReference type="EMBL" id="BQFW01000002">
    <property type="protein sequence ID" value="GJJ68994.1"/>
    <property type="molecule type" value="Genomic_DNA"/>
</dbReference>
<dbReference type="SUPFAM" id="SSF51905">
    <property type="entry name" value="FAD/NAD(P)-binding domain"/>
    <property type="match status" value="1"/>
</dbReference>
<evidence type="ECO:0000313" key="6">
    <source>
        <dbReference type="EMBL" id="GJJ68994.1"/>
    </source>
</evidence>
<dbReference type="GO" id="GO:0005737">
    <property type="term" value="C:cytoplasm"/>
    <property type="evidence" value="ECO:0007669"/>
    <property type="project" value="TreeGrafter"/>
</dbReference>
<protein>
    <submittedName>
        <fullName evidence="6">Apoptosis-inducing factor 2</fullName>
    </submittedName>
</protein>
<keyword evidence="4" id="KW-0560">Oxidoreductase</keyword>
<dbReference type="Pfam" id="PF07992">
    <property type="entry name" value="Pyr_redox_2"/>
    <property type="match status" value="1"/>
</dbReference>
<sequence>MSSSPIKVVVVGGSYAGVNVINGLLSSSKKTLQITLVERNEARHHSVGAFRALVDAEYGDKIWVPYTSLFPKGSSHKIIRDTLAEVHDHHVVLSSGVSVQFDYLVLCTGSRNPAPAKFGHVASTADAVAITNKARAELSKSKSVLIVGGGACGVELAGEIKTAFPDKKVTLIQATSGLVDYPGFSQAFGTSAQKHLQNLGVDVVLNERPTIEGLNLDNPVQASPVTLRTKDGKTIESDLQFLSVGIVVDTSYISTLKPVGVANFDSKSLVDADRHVLKIKDTMQLADPNFPHIFAVGDCTNFSEVPTAAACKFTGATAAKNLLQLINLSSTNSPSVLEVQAAEKKAKLGKGSMPGGMMVLATGPTTGVSSLPLFGTRFGSFFARMLKSKDLMIGGVFSDMRIAK</sequence>
<organism evidence="6 7">
    <name type="scientific">Entomortierella parvispora</name>
    <dbReference type="NCBI Taxonomy" id="205924"/>
    <lineage>
        <taxon>Eukaryota</taxon>
        <taxon>Fungi</taxon>
        <taxon>Fungi incertae sedis</taxon>
        <taxon>Mucoromycota</taxon>
        <taxon>Mortierellomycotina</taxon>
        <taxon>Mortierellomycetes</taxon>
        <taxon>Mortierellales</taxon>
        <taxon>Mortierellaceae</taxon>
        <taxon>Entomortierella</taxon>
    </lineage>
</organism>
<evidence type="ECO:0000313" key="7">
    <source>
        <dbReference type="Proteomes" id="UP000827284"/>
    </source>
</evidence>
<reference evidence="6" key="2">
    <citation type="journal article" date="2022" name="Microbiol. Resour. Announc.">
        <title>Whole-Genome Sequence of Entomortierella parvispora E1425, a Mucoromycotan Fungus Associated with Burkholderiaceae-Related Endosymbiotic Bacteria.</title>
        <authorList>
            <person name="Herlambang A."/>
            <person name="Guo Y."/>
            <person name="Takashima Y."/>
            <person name="Narisawa K."/>
            <person name="Ohta H."/>
            <person name="Nishizawa T."/>
        </authorList>
    </citation>
    <scope>NUCLEOTIDE SEQUENCE</scope>
    <source>
        <strain evidence="6">E1425</strain>
    </source>
</reference>
<gene>
    <name evidence="6" type="ORF">EMPS_01340</name>
</gene>